<organism evidence="1 2">
    <name type="scientific">Onchocerca volvulus</name>
    <dbReference type="NCBI Taxonomy" id="6282"/>
    <lineage>
        <taxon>Eukaryota</taxon>
        <taxon>Metazoa</taxon>
        <taxon>Ecdysozoa</taxon>
        <taxon>Nematoda</taxon>
        <taxon>Chromadorea</taxon>
        <taxon>Rhabditida</taxon>
        <taxon>Spirurina</taxon>
        <taxon>Spiruromorpha</taxon>
        <taxon>Filarioidea</taxon>
        <taxon>Onchocercidae</taxon>
        <taxon>Onchocerca</taxon>
    </lineage>
</organism>
<dbReference type="EMBL" id="CMVM020000057">
    <property type="status" value="NOT_ANNOTATED_CDS"/>
    <property type="molecule type" value="Genomic_DNA"/>
</dbReference>
<dbReference type="EnsemblMetazoa" id="OVOC1851.2">
    <property type="protein sequence ID" value="OVOC1851.2"/>
    <property type="gene ID" value="WBGene00238660"/>
</dbReference>
<reference evidence="2" key="1">
    <citation type="submission" date="2013-10" db="EMBL/GenBank/DDBJ databases">
        <title>Genome sequencing of Onchocerca volvulus.</title>
        <authorList>
            <person name="Cotton J."/>
            <person name="Tsai J."/>
            <person name="Stanley E."/>
            <person name="Tracey A."/>
            <person name="Holroyd N."/>
            <person name="Lustigman S."/>
            <person name="Berriman M."/>
        </authorList>
    </citation>
    <scope>NUCLEOTIDE SEQUENCE</scope>
</reference>
<evidence type="ECO:0000313" key="1">
    <source>
        <dbReference type="EnsemblMetazoa" id="OVOC1851.2"/>
    </source>
</evidence>
<accession>A0A8R1XTT8</accession>
<sequence length="227" mass="25501">MLQKPKSVKLALSFLTLANNESTITHRYAESIGTFLNTILFPKKVSTEKHICVVSQTLLKPSRDDGIPETSVKQSYENGVLIFGGKGVEASTLVVNTNNETELREQFEKWNAETVSKMDNHQKIAFHLVMADSEEPENGEDLFREIFNDVKLVTLSSFTSGIISTLSSDNTFERGSIYAIIGFEHNANELCSMLKIRSWPKFKISLAHLFENFELFSSVAFQAAYFG</sequence>
<evidence type="ECO:0000313" key="2">
    <source>
        <dbReference type="Proteomes" id="UP000024404"/>
    </source>
</evidence>
<protein>
    <submittedName>
        <fullName evidence="1">Uncharacterized protein</fullName>
    </submittedName>
</protein>
<reference evidence="1" key="2">
    <citation type="submission" date="2022-06" db="UniProtKB">
        <authorList>
            <consortium name="EnsemblMetazoa"/>
        </authorList>
    </citation>
    <scope>IDENTIFICATION</scope>
</reference>
<proteinExistence type="predicted"/>
<name>A0A8R1XTT8_ONCVO</name>
<dbReference type="Proteomes" id="UP000024404">
    <property type="component" value="Unassembled WGS sequence"/>
</dbReference>
<dbReference type="AlphaFoldDB" id="A0A8R1XTT8"/>
<keyword evidence="2" id="KW-1185">Reference proteome</keyword>
<dbReference type="EnsemblMetazoa" id="OVOC1851.1">
    <property type="protein sequence ID" value="OVOC1851.1"/>
    <property type="gene ID" value="WBGene00238660"/>
</dbReference>